<dbReference type="InterPro" id="IPR036388">
    <property type="entry name" value="WH-like_DNA-bd_sf"/>
</dbReference>
<dbReference type="PANTHER" id="PTHR30154:SF53">
    <property type="entry name" value="HTH-TYPE TRANSCRIPTIONAL REGULATOR LRPC"/>
    <property type="match status" value="1"/>
</dbReference>
<dbReference type="Pfam" id="PF01037">
    <property type="entry name" value="AsnC_trans_reg"/>
    <property type="match status" value="1"/>
</dbReference>
<evidence type="ECO:0000313" key="5">
    <source>
        <dbReference type="EMBL" id="RIH82295.1"/>
    </source>
</evidence>
<dbReference type="Gene3D" id="3.30.70.920">
    <property type="match status" value="1"/>
</dbReference>
<dbReference type="InterPro" id="IPR019885">
    <property type="entry name" value="Tscrpt_reg_HTH_AsnC-type_CS"/>
</dbReference>
<proteinExistence type="predicted"/>
<dbReference type="OrthoDB" id="34294at2"/>
<reference evidence="5 6" key="1">
    <citation type="submission" date="2018-08" db="EMBL/GenBank/DDBJ databases">
        <title>Meiothermus terrae DSM 26712 genome sequencing project.</title>
        <authorList>
            <person name="Da Costa M.S."/>
            <person name="Albuquerque L."/>
            <person name="Raposo P."/>
            <person name="Froufe H.J.C."/>
            <person name="Barroso C.S."/>
            <person name="Egas C."/>
        </authorList>
    </citation>
    <scope>NUCLEOTIDE SEQUENCE [LARGE SCALE GENOMIC DNA]</scope>
    <source>
        <strain evidence="5 6">DSM 26712</strain>
    </source>
</reference>
<evidence type="ECO:0000256" key="2">
    <source>
        <dbReference type="ARBA" id="ARBA00023125"/>
    </source>
</evidence>
<dbReference type="PROSITE" id="PS00519">
    <property type="entry name" value="HTH_ASNC_1"/>
    <property type="match status" value="1"/>
</dbReference>
<dbReference type="InterPro" id="IPR019887">
    <property type="entry name" value="Tscrpt_reg_AsnC/Lrp_C"/>
</dbReference>
<dbReference type="CDD" id="cd00090">
    <property type="entry name" value="HTH_ARSR"/>
    <property type="match status" value="1"/>
</dbReference>
<dbReference type="InterPro" id="IPR000485">
    <property type="entry name" value="AsnC-type_HTH_dom"/>
</dbReference>
<dbReference type="PANTHER" id="PTHR30154">
    <property type="entry name" value="LEUCINE-RESPONSIVE REGULATORY PROTEIN"/>
    <property type="match status" value="1"/>
</dbReference>
<organism evidence="5 6">
    <name type="scientific">Calidithermus terrae</name>
    <dbReference type="NCBI Taxonomy" id="1408545"/>
    <lineage>
        <taxon>Bacteria</taxon>
        <taxon>Thermotogati</taxon>
        <taxon>Deinococcota</taxon>
        <taxon>Deinococci</taxon>
        <taxon>Thermales</taxon>
        <taxon>Thermaceae</taxon>
        <taxon>Calidithermus</taxon>
    </lineage>
</organism>
<dbReference type="InterPro" id="IPR011991">
    <property type="entry name" value="ArsR-like_HTH"/>
</dbReference>
<dbReference type="InterPro" id="IPR036390">
    <property type="entry name" value="WH_DNA-bd_sf"/>
</dbReference>
<dbReference type="EMBL" id="QXDL01000127">
    <property type="protein sequence ID" value="RIH82295.1"/>
    <property type="molecule type" value="Genomic_DNA"/>
</dbReference>
<dbReference type="GO" id="GO:0043200">
    <property type="term" value="P:response to amino acid"/>
    <property type="evidence" value="ECO:0007669"/>
    <property type="project" value="TreeGrafter"/>
</dbReference>
<dbReference type="Proteomes" id="UP000265715">
    <property type="component" value="Unassembled WGS sequence"/>
</dbReference>
<dbReference type="InterPro" id="IPR019888">
    <property type="entry name" value="Tscrpt_reg_AsnC-like"/>
</dbReference>
<keyword evidence="2" id="KW-0238">DNA-binding</keyword>
<dbReference type="GO" id="GO:0043565">
    <property type="term" value="F:sequence-specific DNA binding"/>
    <property type="evidence" value="ECO:0007669"/>
    <property type="project" value="InterPro"/>
</dbReference>
<gene>
    <name evidence="5" type="primary">lrpC_3</name>
    <name evidence="5" type="ORF">Mterra_02727</name>
</gene>
<dbReference type="Pfam" id="PF13412">
    <property type="entry name" value="HTH_24"/>
    <property type="match status" value="1"/>
</dbReference>
<name>A0A399ED87_9DEIN</name>
<evidence type="ECO:0000256" key="3">
    <source>
        <dbReference type="ARBA" id="ARBA00023163"/>
    </source>
</evidence>
<evidence type="ECO:0000313" key="6">
    <source>
        <dbReference type="Proteomes" id="UP000265715"/>
    </source>
</evidence>
<dbReference type="RefSeq" id="WP_119315718.1">
    <property type="nucleotide sequence ID" value="NZ_QXDL01000127.1"/>
</dbReference>
<keyword evidence="3" id="KW-0804">Transcription</keyword>
<accession>A0A399ED87</accession>
<comment type="caution">
    <text evidence="5">The sequence shown here is derived from an EMBL/GenBank/DDBJ whole genome shotgun (WGS) entry which is preliminary data.</text>
</comment>
<dbReference type="SUPFAM" id="SSF54909">
    <property type="entry name" value="Dimeric alpha+beta barrel"/>
    <property type="match status" value="1"/>
</dbReference>
<protein>
    <submittedName>
        <fullName evidence="5">HTH-type transcriptional regulator LrpC</fullName>
    </submittedName>
</protein>
<evidence type="ECO:0000259" key="4">
    <source>
        <dbReference type="PROSITE" id="PS50956"/>
    </source>
</evidence>
<dbReference type="AlphaFoldDB" id="A0A399ED87"/>
<feature type="domain" description="HTH asnC-type" evidence="4">
    <location>
        <begin position="9"/>
        <end position="70"/>
    </location>
</feature>
<keyword evidence="1" id="KW-0805">Transcription regulation</keyword>
<keyword evidence="6" id="KW-1185">Reference proteome</keyword>
<dbReference type="PRINTS" id="PR00033">
    <property type="entry name" value="HTHASNC"/>
</dbReference>
<dbReference type="Gene3D" id="1.10.10.10">
    <property type="entry name" value="Winged helix-like DNA-binding domain superfamily/Winged helix DNA-binding domain"/>
    <property type="match status" value="1"/>
</dbReference>
<dbReference type="SMART" id="SM00344">
    <property type="entry name" value="HTH_ASNC"/>
    <property type="match status" value="1"/>
</dbReference>
<dbReference type="InterPro" id="IPR011008">
    <property type="entry name" value="Dimeric_a/b-barrel"/>
</dbReference>
<evidence type="ECO:0000256" key="1">
    <source>
        <dbReference type="ARBA" id="ARBA00023015"/>
    </source>
</evidence>
<dbReference type="FunFam" id="1.10.10.10:FF:000186">
    <property type="entry name" value="AsnC family transcriptional regulator"/>
    <property type="match status" value="1"/>
</dbReference>
<sequence length="156" mass="17408">MPYDSSKLLDATNLAILRELQQDARLSYSELSRRVGLSVPAVTERVRRLEDAGIIEGYGVRLNFEALGYGITALIELSAPPSRYPQVLAFCEQTPEIRESYFVTGDSSYVVRVVARSVQHLQEIIQRLGTFGNTRTSVVLSSPIIKTSFDLEGLKR</sequence>
<dbReference type="SUPFAM" id="SSF46785">
    <property type="entry name" value="Winged helix' DNA-binding domain"/>
    <property type="match status" value="1"/>
</dbReference>
<dbReference type="GO" id="GO:0005829">
    <property type="term" value="C:cytosol"/>
    <property type="evidence" value="ECO:0007669"/>
    <property type="project" value="TreeGrafter"/>
</dbReference>
<dbReference type="PROSITE" id="PS50956">
    <property type="entry name" value="HTH_ASNC_2"/>
    <property type="match status" value="1"/>
</dbReference>